<feature type="compositionally biased region" description="Low complexity" evidence="15">
    <location>
        <begin position="82"/>
        <end position="93"/>
    </location>
</feature>
<dbReference type="PANTHER" id="PTHR12485">
    <property type="entry name" value="NADH-UBIQUINONE OXIDOREDUCTASE SUBUNIT B"/>
    <property type="match status" value="1"/>
</dbReference>
<dbReference type="EMBL" id="DYDO01000003">
    <property type="protein sequence ID" value="DBA28556.1"/>
    <property type="molecule type" value="Genomic_DNA"/>
</dbReference>
<keyword evidence="11" id="KW-0496">Mitochondrion</keyword>
<evidence type="ECO:0000256" key="12">
    <source>
        <dbReference type="ARBA" id="ARBA00023136"/>
    </source>
</evidence>
<keyword evidence="12" id="KW-0472">Membrane</keyword>
<organism evidence="16 17">
    <name type="scientific">Pyxicephalus adspersus</name>
    <name type="common">African bullfrog</name>
    <dbReference type="NCBI Taxonomy" id="30357"/>
    <lineage>
        <taxon>Eukaryota</taxon>
        <taxon>Metazoa</taxon>
        <taxon>Chordata</taxon>
        <taxon>Craniata</taxon>
        <taxon>Vertebrata</taxon>
        <taxon>Euteleostomi</taxon>
        <taxon>Amphibia</taxon>
        <taxon>Batrachia</taxon>
        <taxon>Anura</taxon>
        <taxon>Neobatrachia</taxon>
        <taxon>Ranoidea</taxon>
        <taxon>Pyxicephalidae</taxon>
        <taxon>Pyxicephalinae</taxon>
        <taxon>Pyxicephalus</taxon>
    </lineage>
</organism>
<evidence type="ECO:0000256" key="10">
    <source>
        <dbReference type="ARBA" id="ARBA00022990"/>
    </source>
</evidence>
<evidence type="ECO:0000256" key="2">
    <source>
        <dbReference type="ARBA" id="ARBA00004443"/>
    </source>
</evidence>
<accession>A0AAV3APH4</accession>
<evidence type="ECO:0000256" key="6">
    <source>
        <dbReference type="ARBA" id="ARBA00022448"/>
    </source>
</evidence>
<keyword evidence="10" id="KW-0007">Acetylation</keyword>
<dbReference type="PANTHER" id="PTHR12485:SF1">
    <property type="entry name" value="NADH DEHYDROGENASE [UBIQUINONE] 1 ALPHA SUBCOMPLEX SUBUNIT 7"/>
    <property type="match status" value="1"/>
</dbReference>
<keyword evidence="9" id="KW-0249">Electron transport</keyword>
<dbReference type="EMBL" id="DYDO01000003">
    <property type="protein sequence ID" value="DBA28557.1"/>
    <property type="molecule type" value="Genomic_DNA"/>
</dbReference>
<keyword evidence="6" id="KW-0813">Transport</keyword>
<gene>
    <name evidence="16" type="ORF">GDO54_008893</name>
</gene>
<dbReference type="AlphaFoldDB" id="A0AAV3APH4"/>
<evidence type="ECO:0000256" key="11">
    <source>
        <dbReference type="ARBA" id="ARBA00023128"/>
    </source>
</evidence>
<feature type="region of interest" description="Disordered" evidence="15">
    <location>
        <begin position="73"/>
        <end position="115"/>
    </location>
</feature>
<reference evidence="16" key="1">
    <citation type="thesis" date="2020" institute="ProQuest LLC" country="789 East Eisenhower Parkway, Ann Arbor, MI, USA">
        <title>Comparative Genomics and Chromosome Evolution.</title>
        <authorList>
            <person name="Mudd A.B."/>
        </authorList>
    </citation>
    <scope>NUCLEOTIDE SEQUENCE</scope>
    <source>
        <strain evidence="16">1538</strain>
        <tissue evidence="16">Blood</tissue>
    </source>
</reference>
<comment type="caution">
    <text evidence="16">The sequence shown here is derived from an EMBL/GenBank/DDBJ whole genome shotgun (WGS) entry which is preliminary data.</text>
</comment>
<evidence type="ECO:0000256" key="4">
    <source>
        <dbReference type="ARBA" id="ARBA00011533"/>
    </source>
</evidence>
<comment type="similarity">
    <text evidence="3">Belongs to the complex I NDUFA7 subunit family.</text>
</comment>
<sequence length="115" mass="12572">MASATRFIQRLRNWASGQNLQEKLQLRYTEIASRSPPPPALPVGPNHKLANNYYCTRDGRREAVPPTIIMSSQKVLTPGGTSVSSDSAVSVASKTPVRPGDSPPKLELSRDQPYL</sequence>
<evidence type="ECO:0000256" key="5">
    <source>
        <dbReference type="ARBA" id="ARBA00016383"/>
    </source>
</evidence>
<evidence type="ECO:0000313" key="16">
    <source>
        <dbReference type="EMBL" id="DBA28557.1"/>
    </source>
</evidence>
<name>A0AAV3APH4_PYXAD</name>
<keyword evidence="7" id="KW-0679">Respiratory chain</keyword>
<proteinExistence type="inferred from homology"/>
<protein>
    <recommendedName>
        <fullName evidence="5">NADH dehydrogenase [ubiquinone] 1 alpha subcomplex subunit 7</fullName>
    </recommendedName>
    <alternativeName>
        <fullName evidence="14">Complex I-B14.5a</fullName>
    </alternativeName>
    <alternativeName>
        <fullName evidence="13">NADH-ubiquinone oxidoreductase subunit B14.5a</fullName>
    </alternativeName>
</protein>
<dbReference type="GO" id="GO:0005743">
    <property type="term" value="C:mitochondrial inner membrane"/>
    <property type="evidence" value="ECO:0007669"/>
    <property type="project" value="UniProtKB-SubCell"/>
</dbReference>
<evidence type="ECO:0000313" key="17">
    <source>
        <dbReference type="Proteomes" id="UP001181693"/>
    </source>
</evidence>
<dbReference type="InterPro" id="IPR009947">
    <property type="entry name" value="NDUA7"/>
</dbReference>
<evidence type="ECO:0000256" key="15">
    <source>
        <dbReference type="SAM" id="MobiDB-lite"/>
    </source>
</evidence>
<keyword evidence="8" id="KW-0999">Mitochondrion inner membrane</keyword>
<evidence type="ECO:0000256" key="7">
    <source>
        <dbReference type="ARBA" id="ARBA00022660"/>
    </source>
</evidence>
<comment type="subunit">
    <text evidence="4">Complex I is composed of 45 different subunits.</text>
</comment>
<comment type="function">
    <text evidence="1">Accessory subunit of the mitochondrial membrane respiratory chain NADH dehydrogenase (Complex I), that is believed not to be involved in catalysis. Complex I functions in the transfer of electrons from NADH to the respiratory chain. The immediate electron acceptor for the enzyme is believed to be ubiquinone.</text>
</comment>
<evidence type="ECO:0000256" key="9">
    <source>
        <dbReference type="ARBA" id="ARBA00022982"/>
    </source>
</evidence>
<evidence type="ECO:0000256" key="1">
    <source>
        <dbReference type="ARBA" id="ARBA00003195"/>
    </source>
</evidence>
<evidence type="ECO:0000256" key="3">
    <source>
        <dbReference type="ARBA" id="ARBA00005482"/>
    </source>
</evidence>
<keyword evidence="17" id="KW-1185">Reference proteome</keyword>
<dbReference type="Pfam" id="PF07347">
    <property type="entry name" value="CI-B14_5a"/>
    <property type="match status" value="1"/>
</dbReference>
<dbReference type="GO" id="GO:0006120">
    <property type="term" value="P:mitochondrial electron transport, NADH to ubiquinone"/>
    <property type="evidence" value="ECO:0007669"/>
    <property type="project" value="TreeGrafter"/>
</dbReference>
<evidence type="ECO:0000256" key="13">
    <source>
        <dbReference type="ARBA" id="ARBA00030360"/>
    </source>
</evidence>
<evidence type="ECO:0000256" key="8">
    <source>
        <dbReference type="ARBA" id="ARBA00022792"/>
    </source>
</evidence>
<evidence type="ECO:0000256" key="14">
    <source>
        <dbReference type="ARBA" id="ARBA00033401"/>
    </source>
</evidence>
<dbReference type="Proteomes" id="UP001181693">
    <property type="component" value="Unassembled WGS sequence"/>
</dbReference>
<comment type="subcellular location">
    <subcellularLocation>
        <location evidence="2">Mitochondrion inner membrane</location>
        <topology evidence="2">Peripheral membrane protein</topology>
        <orientation evidence="2">Matrix side</orientation>
    </subcellularLocation>
</comment>